<evidence type="ECO:0000313" key="1">
    <source>
        <dbReference type="EMBL" id="QJW99600.1"/>
    </source>
</evidence>
<sequence length="369" mass="40934">MTDGDALRGAIIAQPDDDTLRLVYADWLDENGQPDRAAFIRAQVWAAQADPFGPEARKHAATAKRLLDPARQAWAKRVHPWVLAAEFRRGFIDHATVNVATFPRDAAALFAAEPVRSLRMVRTAPEHELDPFFGTPQLARVTRLDLTNLWVAPYEIELLFECPHLAPLTDLGLRNTPVPPDRLAALLIGTALPALAGLDLADVANLGPCLASALSRADHRRFARLDLSRIRFTSHEIKQILASRCLRNVEELFLGWMPQSGREGALTHLDLSFGIIPWNRLRTLDLNGQGVGDPGTEQIVMELNRRRDPAPLRRLSLANNRVRADGVRALIHSDSTKLNLYHLDMSGNGLTLSQRAALQTRFPDAVIVD</sequence>
<proteinExistence type="predicted"/>
<protein>
    <recommendedName>
        <fullName evidence="3">Repeat-companion domain protein</fullName>
    </recommendedName>
</protein>
<accession>A0A6M5Z1X0</accession>
<dbReference type="SUPFAM" id="SSF52047">
    <property type="entry name" value="RNI-like"/>
    <property type="match status" value="1"/>
</dbReference>
<organism evidence="1 2">
    <name type="scientific">Frigoriglobus tundricola</name>
    <dbReference type="NCBI Taxonomy" id="2774151"/>
    <lineage>
        <taxon>Bacteria</taxon>
        <taxon>Pseudomonadati</taxon>
        <taxon>Planctomycetota</taxon>
        <taxon>Planctomycetia</taxon>
        <taxon>Gemmatales</taxon>
        <taxon>Gemmataceae</taxon>
        <taxon>Frigoriglobus</taxon>
    </lineage>
</organism>
<dbReference type="AlphaFoldDB" id="A0A6M5Z1X0"/>
<evidence type="ECO:0000313" key="2">
    <source>
        <dbReference type="Proteomes" id="UP000503447"/>
    </source>
</evidence>
<dbReference type="KEGG" id="ftj:FTUN_7212"/>
<dbReference type="InterPro" id="IPR014338">
    <property type="entry name" value="CHP02996_rpt-companion-dom"/>
</dbReference>
<dbReference type="Proteomes" id="UP000503447">
    <property type="component" value="Chromosome"/>
</dbReference>
<dbReference type="InterPro" id="IPR032675">
    <property type="entry name" value="LRR_dom_sf"/>
</dbReference>
<dbReference type="Gene3D" id="3.80.10.10">
    <property type="entry name" value="Ribonuclease Inhibitor"/>
    <property type="match status" value="1"/>
</dbReference>
<name>A0A6M5Z1X0_9BACT</name>
<dbReference type="EMBL" id="CP053452">
    <property type="protein sequence ID" value="QJW99600.1"/>
    <property type="molecule type" value="Genomic_DNA"/>
</dbReference>
<evidence type="ECO:0008006" key="3">
    <source>
        <dbReference type="Google" id="ProtNLM"/>
    </source>
</evidence>
<reference evidence="2" key="1">
    <citation type="submission" date="2020-05" db="EMBL/GenBank/DDBJ databases">
        <title>Frigoriglobus tundricola gen. nov., sp. nov., a psychrotolerant cellulolytic planctomycete of the family Gemmataceae with two divergent copies of 16S rRNA gene.</title>
        <authorList>
            <person name="Kulichevskaya I.S."/>
            <person name="Ivanova A.A."/>
            <person name="Naumoff D.G."/>
            <person name="Beletsky A.V."/>
            <person name="Rijpstra W.I.C."/>
            <person name="Sinninghe Damste J.S."/>
            <person name="Mardanov A.V."/>
            <person name="Ravin N.V."/>
            <person name="Dedysh S.N."/>
        </authorList>
    </citation>
    <scope>NUCLEOTIDE SEQUENCE [LARGE SCALE GENOMIC DNA]</scope>
    <source>
        <strain evidence="2">PL17</strain>
    </source>
</reference>
<gene>
    <name evidence="1" type="ORF">FTUN_7212</name>
</gene>
<keyword evidence="2" id="KW-1185">Reference proteome</keyword>
<dbReference type="NCBIfam" id="TIGR02996">
    <property type="entry name" value="rpt_mate_G_obs"/>
    <property type="match status" value="1"/>
</dbReference>
<dbReference type="RefSeq" id="WP_171474539.1">
    <property type="nucleotide sequence ID" value="NZ_CP053452.2"/>
</dbReference>